<dbReference type="KEGG" id="ghl:GM160_10830"/>
<evidence type="ECO:0000313" key="14">
    <source>
        <dbReference type="EMBL" id="QGT79337.1"/>
    </source>
</evidence>
<dbReference type="NCBIfam" id="NF005443">
    <property type="entry name" value="PRK07030.1"/>
    <property type="match status" value="1"/>
</dbReference>
<keyword evidence="6 13" id="KW-0032">Aminotransferase</keyword>
<name>A0A6I6D4X9_9GAMM</name>
<dbReference type="FunFam" id="3.40.640.10:FF:000078">
    <property type="entry name" value="Adenosylmethionine-8-amino-7-oxononanoate aminotransferase"/>
    <property type="match status" value="1"/>
</dbReference>
<feature type="binding site" evidence="13">
    <location>
        <position position="149"/>
    </location>
    <ligand>
        <name>substrate</name>
    </ligand>
</feature>
<dbReference type="CDD" id="cd00610">
    <property type="entry name" value="OAT_like"/>
    <property type="match status" value="1"/>
</dbReference>
<dbReference type="InterPro" id="IPR015422">
    <property type="entry name" value="PyrdxlP-dep_Trfase_small"/>
</dbReference>
<dbReference type="PROSITE" id="PS00600">
    <property type="entry name" value="AA_TRANSFER_CLASS_3"/>
    <property type="match status" value="1"/>
</dbReference>
<dbReference type="PANTHER" id="PTHR42684:SF17">
    <property type="entry name" value="ADENOSYLMETHIONINE-8-AMINO-7-OXONONANOATE AMINOTRANSFERASE"/>
    <property type="match status" value="1"/>
</dbReference>
<feature type="binding site" evidence="13">
    <location>
        <position position="282"/>
    </location>
    <ligand>
        <name>substrate</name>
    </ligand>
</feature>
<feature type="modified residue" description="N6-(pyridoxal phosphate)lysine" evidence="13">
    <location>
        <position position="282"/>
    </location>
</feature>
<feature type="binding site" evidence="13">
    <location>
        <position position="411"/>
    </location>
    <ligand>
        <name>substrate</name>
    </ligand>
</feature>
<evidence type="ECO:0000256" key="12">
    <source>
        <dbReference type="ARBA" id="ARBA00060970"/>
    </source>
</evidence>
<evidence type="ECO:0000256" key="3">
    <source>
        <dbReference type="ARBA" id="ARBA00005063"/>
    </source>
</evidence>
<comment type="subcellular location">
    <subcellularLocation>
        <location evidence="2 13">Cytoplasm</location>
    </subcellularLocation>
</comment>
<evidence type="ECO:0000256" key="13">
    <source>
        <dbReference type="HAMAP-Rule" id="MF_00834"/>
    </source>
</evidence>
<dbReference type="PANTHER" id="PTHR42684">
    <property type="entry name" value="ADENOSYLMETHIONINE-8-AMINO-7-OXONONANOATE AMINOTRANSFERASE"/>
    <property type="match status" value="1"/>
</dbReference>
<protein>
    <recommendedName>
        <fullName evidence="13">Adenosylmethionine-8-amino-7-oxononanoate aminotransferase</fullName>
        <ecNumber evidence="13">2.6.1.62</ecNumber>
    </recommendedName>
    <alternativeName>
        <fullName evidence="13">7,8-diamino-pelargonic acid aminotransferase</fullName>
        <shortName evidence="13">DAPA AT</shortName>
        <shortName evidence="13">DAPA aminotransferase</shortName>
    </alternativeName>
    <alternativeName>
        <fullName evidence="13">7,8-diaminononanoate synthase</fullName>
        <shortName evidence="13">DANS</shortName>
    </alternativeName>
    <alternativeName>
        <fullName evidence="13">Diaminopelargonic acid synthase</fullName>
    </alternativeName>
</protein>
<evidence type="ECO:0000256" key="6">
    <source>
        <dbReference type="ARBA" id="ARBA00022576"/>
    </source>
</evidence>
<proteinExistence type="inferred from homology"/>
<dbReference type="RefSeq" id="WP_156575067.1">
    <property type="nucleotide sequence ID" value="NZ_CP046415.1"/>
</dbReference>
<dbReference type="InterPro" id="IPR005814">
    <property type="entry name" value="Aminotrans_3"/>
</dbReference>
<dbReference type="InterPro" id="IPR049704">
    <property type="entry name" value="Aminotrans_3_PPA_site"/>
</dbReference>
<feature type="binding site" evidence="13">
    <location>
        <position position="56"/>
    </location>
    <ligand>
        <name>substrate</name>
    </ligand>
</feature>
<evidence type="ECO:0000256" key="2">
    <source>
        <dbReference type="ARBA" id="ARBA00004496"/>
    </source>
</evidence>
<dbReference type="GO" id="GO:0030170">
    <property type="term" value="F:pyridoxal phosphate binding"/>
    <property type="evidence" value="ECO:0007669"/>
    <property type="project" value="UniProtKB-UniRule"/>
</dbReference>
<comment type="subunit">
    <text evidence="4 13">Homodimer.</text>
</comment>
<comment type="pathway">
    <text evidence="3 13">Cofactor biosynthesis; biotin biosynthesis; 7,8-diaminononanoate from 8-amino-7-oxononanoate (SAM route): step 1/1.</text>
</comment>
<dbReference type="HAMAP" id="MF_00834">
    <property type="entry name" value="BioA"/>
    <property type="match status" value="1"/>
</dbReference>
<feature type="binding site" evidence="13">
    <location>
        <begin position="318"/>
        <end position="319"/>
    </location>
    <ligand>
        <name>pyridoxal 5'-phosphate</name>
        <dbReference type="ChEBI" id="CHEBI:597326"/>
    </ligand>
</feature>
<dbReference type="GO" id="GO:0005737">
    <property type="term" value="C:cytoplasm"/>
    <property type="evidence" value="ECO:0007669"/>
    <property type="project" value="UniProtKB-SubCell"/>
</dbReference>
<comment type="similarity">
    <text evidence="12 13">Belongs to the class-III pyridoxal-phosphate-dependent aminotransferase family. BioA subfamily.</text>
</comment>
<feature type="binding site" evidence="13">
    <location>
        <begin position="116"/>
        <end position="117"/>
    </location>
    <ligand>
        <name>pyridoxal 5'-phosphate</name>
        <dbReference type="ChEBI" id="CHEBI:597326"/>
    </ligand>
</feature>
<accession>A0A6I6D4X9</accession>
<comment type="function">
    <text evidence="13">Catalyzes the transfer of the alpha-amino group from S-adenosyl-L-methionine (SAM) to 7-keto-8-aminopelargonic acid (KAPA) to form 7,8-diaminopelargonic acid (DAPA). It is the only aminotransferase known to utilize SAM as an amino donor.</text>
</comment>
<dbReference type="SUPFAM" id="SSF53383">
    <property type="entry name" value="PLP-dependent transferases"/>
    <property type="match status" value="1"/>
</dbReference>
<gene>
    <name evidence="13" type="primary">bioA</name>
    <name evidence="14" type="ORF">GM160_10830</name>
</gene>
<keyword evidence="10 13" id="KW-0663">Pyridoxal phosphate</keyword>
<dbReference type="NCBIfam" id="NF004624">
    <property type="entry name" value="PRK05964.1"/>
    <property type="match status" value="1"/>
</dbReference>
<evidence type="ECO:0000256" key="11">
    <source>
        <dbReference type="ARBA" id="ARBA00048449"/>
    </source>
</evidence>
<evidence type="ECO:0000256" key="7">
    <source>
        <dbReference type="ARBA" id="ARBA00022679"/>
    </source>
</evidence>
<dbReference type="EMBL" id="CP046415">
    <property type="protein sequence ID" value="QGT79337.1"/>
    <property type="molecule type" value="Genomic_DNA"/>
</dbReference>
<feature type="binding site" evidence="13">
    <location>
        <position position="317"/>
    </location>
    <ligand>
        <name>substrate</name>
    </ligand>
</feature>
<evidence type="ECO:0000256" key="1">
    <source>
        <dbReference type="ARBA" id="ARBA00001933"/>
    </source>
</evidence>
<comment type="catalytic activity">
    <reaction evidence="11 13">
        <text>(8S)-8-amino-7-oxononanoate + S-adenosyl-L-methionine = S-adenosyl-4-methylsulfanyl-2-oxobutanoate + (7R,8S)-7,8-diammoniononanoate</text>
        <dbReference type="Rhea" id="RHEA:16861"/>
        <dbReference type="ChEBI" id="CHEBI:16490"/>
        <dbReference type="ChEBI" id="CHEBI:59789"/>
        <dbReference type="ChEBI" id="CHEBI:149468"/>
        <dbReference type="ChEBI" id="CHEBI:149469"/>
        <dbReference type="EC" id="2.6.1.62"/>
    </reaction>
</comment>
<dbReference type="EC" id="2.6.1.62" evidence="13"/>
<dbReference type="UniPathway" id="UPA00078">
    <property type="reaction ID" value="UER00160"/>
</dbReference>
<keyword evidence="9 13" id="KW-0093">Biotin biosynthesis</keyword>
<keyword evidence="5 13" id="KW-0963">Cytoplasm</keyword>
<evidence type="ECO:0000256" key="9">
    <source>
        <dbReference type="ARBA" id="ARBA00022756"/>
    </source>
</evidence>
<organism evidence="14 15">
    <name type="scientific">Guyparkeria halophila</name>
    <dbReference type="NCBI Taxonomy" id="47960"/>
    <lineage>
        <taxon>Bacteria</taxon>
        <taxon>Pseudomonadati</taxon>
        <taxon>Pseudomonadota</taxon>
        <taxon>Gammaproteobacteria</taxon>
        <taxon>Chromatiales</taxon>
        <taxon>Thioalkalibacteraceae</taxon>
        <taxon>Guyparkeria</taxon>
    </lineage>
</organism>
<evidence type="ECO:0000313" key="15">
    <source>
        <dbReference type="Proteomes" id="UP000427716"/>
    </source>
</evidence>
<dbReference type="PIRSF" id="PIRSF000521">
    <property type="entry name" value="Transaminase_4ab_Lys_Orn"/>
    <property type="match status" value="1"/>
</dbReference>
<keyword evidence="7 13" id="KW-0808">Transferase</keyword>
<dbReference type="InterPro" id="IPR015421">
    <property type="entry name" value="PyrdxlP-dep_Trfase_major"/>
</dbReference>
<reference evidence="14 15" key="1">
    <citation type="submission" date="2019-11" db="EMBL/GenBank/DDBJ databases">
        <authorList>
            <person name="Zhang J."/>
            <person name="Sun C."/>
        </authorList>
    </citation>
    <scope>NUCLEOTIDE SEQUENCE [LARGE SCALE GENOMIC DNA]</scope>
    <source>
        <strain evidence="15">sp2</strain>
    </source>
</reference>
<evidence type="ECO:0000256" key="4">
    <source>
        <dbReference type="ARBA" id="ARBA00011738"/>
    </source>
</evidence>
<evidence type="ECO:0000256" key="10">
    <source>
        <dbReference type="ARBA" id="ARBA00022898"/>
    </source>
</evidence>
<dbReference type="NCBIfam" id="TIGR00508">
    <property type="entry name" value="bioA"/>
    <property type="match status" value="1"/>
</dbReference>
<dbReference type="Pfam" id="PF00202">
    <property type="entry name" value="Aminotran_3"/>
    <property type="match status" value="1"/>
</dbReference>
<dbReference type="Gene3D" id="3.90.1150.10">
    <property type="entry name" value="Aspartate Aminotransferase, domain 1"/>
    <property type="match status" value="1"/>
</dbReference>
<feature type="site" description="Participates in the substrate recognition with KAPA and in a stacking interaction with the adenine ring of SAM" evidence="13">
    <location>
        <position position="19"/>
    </location>
</feature>
<evidence type="ECO:0000256" key="8">
    <source>
        <dbReference type="ARBA" id="ARBA00022691"/>
    </source>
</evidence>
<dbReference type="GO" id="GO:0004015">
    <property type="term" value="F:adenosylmethionine-8-amino-7-oxononanoate transaminase activity"/>
    <property type="evidence" value="ECO:0007669"/>
    <property type="project" value="UniProtKB-UniRule"/>
</dbReference>
<keyword evidence="15" id="KW-1185">Reference proteome</keyword>
<sequence length="446" mass="49995">MTRNQDWQRRDLNVLWHPCTQMKDHESIPLVPVDRGEGPWLVDFDGRRYLDIISSWWVNIFGHANPFINERIKAQVDKLEHVILAGFSHAPVVELSERLVEITPSGLDRAFYADNGSSGVEVALKMSYHYWRNSGRPEKSEFVTVANSYHGETLGTLSVGDVGLYKDTYGPLLRATATAPSPACRQDRGDCRERAAEALDGMRRILQEQADRTAAVIVEPLVQCAAGMLMHHPDYIRGLRMLCDEFDVHLIADEIAVGFGRTGTLFACEQADITPDFMCLSKGLTAGYLPLAAVLTSDTVYQAFYDDYNSMRAFLHSHSFTGNPLACAAALATLDLFERDDVINANHKAQTIMDGHLAELAKLPHITNVRRTGMIAAMDLVDPATGEPFPSEERRGVRAYQHALEHELLLRPLGNTLYWMPPYVLDENDYRHVFEVTRDASHAAVR</sequence>
<feature type="binding site" evidence="13">
    <location>
        <position position="253"/>
    </location>
    <ligand>
        <name>pyridoxal 5'-phosphate</name>
        <dbReference type="ChEBI" id="CHEBI:597326"/>
    </ligand>
</feature>
<keyword evidence="8 13" id="KW-0949">S-adenosyl-L-methionine</keyword>
<comment type="cofactor">
    <cofactor evidence="1 13">
        <name>pyridoxal 5'-phosphate</name>
        <dbReference type="ChEBI" id="CHEBI:597326"/>
    </cofactor>
</comment>
<dbReference type="InterPro" id="IPR015424">
    <property type="entry name" value="PyrdxlP-dep_Trfase"/>
</dbReference>
<dbReference type="Proteomes" id="UP000427716">
    <property type="component" value="Chromosome"/>
</dbReference>
<dbReference type="AlphaFoldDB" id="A0A6I6D4X9"/>
<dbReference type="InterPro" id="IPR005815">
    <property type="entry name" value="BioA"/>
</dbReference>
<evidence type="ECO:0000256" key="5">
    <source>
        <dbReference type="ARBA" id="ARBA00022490"/>
    </source>
</evidence>
<dbReference type="Gene3D" id="3.40.640.10">
    <property type="entry name" value="Type I PLP-dependent aspartate aminotransferase-like (Major domain)"/>
    <property type="match status" value="1"/>
</dbReference>
<dbReference type="GO" id="GO:0009102">
    <property type="term" value="P:biotin biosynthetic process"/>
    <property type="evidence" value="ECO:0007669"/>
    <property type="project" value="UniProtKB-UniRule"/>
</dbReference>